<organism evidence="1 2">
    <name type="scientific">Paraglaciecola mesophila KMM 241</name>
    <dbReference type="NCBI Taxonomy" id="1128912"/>
    <lineage>
        <taxon>Bacteria</taxon>
        <taxon>Pseudomonadati</taxon>
        <taxon>Pseudomonadota</taxon>
        <taxon>Gammaproteobacteria</taxon>
        <taxon>Alteromonadales</taxon>
        <taxon>Alteromonadaceae</taxon>
        <taxon>Paraglaciecola</taxon>
    </lineage>
</organism>
<name>K6ZQU8_9ALTE</name>
<evidence type="ECO:0000313" key="2">
    <source>
        <dbReference type="Proteomes" id="UP000006263"/>
    </source>
</evidence>
<protein>
    <submittedName>
        <fullName evidence="1">Uncharacterized protein</fullName>
    </submittedName>
</protein>
<comment type="caution">
    <text evidence="1">The sequence shown here is derived from an EMBL/GenBank/DDBJ whole genome shotgun (WGS) entry which is preliminary data.</text>
</comment>
<evidence type="ECO:0000313" key="1">
    <source>
        <dbReference type="EMBL" id="GAC25710.1"/>
    </source>
</evidence>
<sequence>MRISFKNRLISDLAIDFPEAPNAHFSRSWYGALFVLLFE</sequence>
<dbReference type="Proteomes" id="UP000006263">
    <property type="component" value="Unassembled WGS sequence"/>
</dbReference>
<dbReference type="AlphaFoldDB" id="K6ZQU8"/>
<dbReference type="EMBL" id="BAEP01000069">
    <property type="protein sequence ID" value="GAC25710.1"/>
    <property type="molecule type" value="Genomic_DNA"/>
</dbReference>
<gene>
    <name evidence="1" type="ORF">GMES_3433</name>
</gene>
<accession>K6ZQU8</accession>
<proteinExistence type="predicted"/>
<reference evidence="1 2" key="1">
    <citation type="journal article" date="2017" name="Antonie Van Leeuwenhoek">
        <title>Rhizobium rhizosphaerae sp. nov., a novel species isolated from rice rhizosphere.</title>
        <authorList>
            <person name="Zhao J.J."/>
            <person name="Zhang J."/>
            <person name="Zhang R.J."/>
            <person name="Zhang C.W."/>
            <person name="Yin H.Q."/>
            <person name="Zhang X.X."/>
        </authorList>
    </citation>
    <scope>NUCLEOTIDE SEQUENCE [LARGE SCALE GENOMIC DNA]</scope>
    <source>
        <strain evidence="1 2">KMM 241</strain>
    </source>
</reference>